<evidence type="ECO:0000256" key="1">
    <source>
        <dbReference type="SAM" id="MobiDB-lite"/>
    </source>
</evidence>
<organism evidence="2 3">
    <name type="scientific">Thalassoglobus polymorphus</name>
    <dbReference type="NCBI Taxonomy" id="2527994"/>
    <lineage>
        <taxon>Bacteria</taxon>
        <taxon>Pseudomonadati</taxon>
        <taxon>Planctomycetota</taxon>
        <taxon>Planctomycetia</taxon>
        <taxon>Planctomycetales</taxon>
        <taxon>Planctomycetaceae</taxon>
        <taxon>Thalassoglobus</taxon>
    </lineage>
</organism>
<evidence type="ECO:0000313" key="2">
    <source>
        <dbReference type="EMBL" id="QDT34553.1"/>
    </source>
</evidence>
<dbReference type="Proteomes" id="UP000315724">
    <property type="component" value="Chromosome"/>
</dbReference>
<name>A0A517QSG5_9PLAN</name>
<feature type="compositionally biased region" description="Polar residues" evidence="1">
    <location>
        <begin position="496"/>
        <end position="507"/>
    </location>
</feature>
<feature type="compositionally biased region" description="Polar residues" evidence="1">
    <location>
        <begin position="381"/>
        <end position="399"/>
    </location>
</feature>
<feature type="region of interest" description="Disordered" evidence="1">
    <location>
        <begin position="260"/>
        <end position="343"/>
    </location>
</feature>
<feature type="compositionally biased region" description="Low complexity" evidence="1">
    <location>
        <begin position="124"/>
        <end position="134"/>
    </location>
</feature>
<feature type="compositionally biased region" description="Basic and acidic residues" evidence="1">
    <location>
        <begin position="591"/>
        <end position="605"/>
    </location>
</feature>
<accession>A0A517QSG5</accession>
<feature type="region of interest" description="Disordered" evidence="1">
    <location>
        <begin position="187"/>
        <end position="222"/>
    </location>
</feature>
<proteinExistence type="predicted"/>
<feature type="region of interest" description="Disordered" evidence="1">
    <location>
        <begin position="455"/>
        <end position="527"/>
    </location>
</feature>
<feature type="region of interest" description="Disordered" evidence="1">
    <location>
        <begin position="381"/>
        <end position="419"/>
    </location>
</feature>
<feature type="region of interest" description="Disordered" evidence="1">
    <location>
        <begin position="545"/>
        <end position="682"/>
    </location>
</feature>
<sequence>MLIASASGISLFASHLPSEAFDSVFSRPRQAVIQQKAEPARLQISNSDVRSISTVNSASPATGQMVQTQYQQPSSASDRVKSLYGGAQTQTTTQPIQAAPAPRQQSMSQPQGAQHMSQQYGVKPQAQQRYAQAVQQQPPAIQTQQQQQSAVTQPVVSQTAVTQTTVTQTAATRSNKRSFFDRFVGKLRGDHNIPEGPPQDPGMRYTPVSKAPSQPPQRMAPVQTHKPGKFVPPPVPGVSESTPIVSVPTGRKTFVPPPVPGVASSEPAANSMVAPKTANAPKPRLFPSSESASPVDHPLAKSSRPTPVPAAVPTSSFIPPMPGSGDEIVSVPKQPARPQTAALEPAAQSFPELKAIMEGPQSEASAQKSVVKTVPEESPITIQITEKKQSGTTSRSLQAPKSEAKLPKLEMAVQPAPQVEKKVAETKEIPMVPPATILEVPVPEVMEIPALTATPKAAPAPATASTEPLESVDPLANPFPDDVKQNVNSDEETVEIAQSNDSPSTGMEQVALPASPDEDESQSTETPYTGLALEGDLFLKAKVPAPAEPSAEELPMLPDLPASEPESKSQLALAPSMPELPLLPAPGEISELSKMEKDEVKEAEVAAKAPVESNPFAKSMEKAEGSATEQKVAVETKLQAPEFPEPKLTQSKEAPRLQAPKLTAPETKVAQPPEKPKVSGRQSKMELIASRKGMTGLKGFCPVKLRDSRDLVDVSDEFSATFNGKEYRFSSNEALQAFIANPEKYAPAIHGSDVIHLSLTGEEQEGSLDHAVWYKGRLYLFTSVETMETFVAAPSSHLTAL</sequence>
<feature type="compositionally biased region" description="Low complexity" evidence="1">
    <location>
        <begin position="87"/>
        <end position="105"/>
    </location>
</feature>
<protein>
    <submittedName>
        <fullName evidence="2">YHS domain protein</fullName>
    </submittedName>
</protein>
<dbReference type="EMBL" id="CP036267">
    <property type="protein sequence ID" value="QDT34553.1"/>
    <property type="molecule type" value="Genomic_DNA"/>
</dbReference>
<feature type="compositionally biased region" description="Polar residues" evidence="1">
    <location>
        <begin position="106"/>
        <end position="120"/>
    </location>
</feature>
<dbReference type="KEGG" id="tpol:Mal48_38150"/>
<feature type="compositionally biased region" description="Low complexity" evidence="1">
    <location>
        <begin position="455"/>
        <end position="466"/>
    </location>
</feature>
<reference evidence="2 3" key="1">
    <citation type="submission" date="2019-02" db="EMBL/GenBank/DDBJ databases">
        <title>Deep-cultivation of Planctomycetes and their phenomic and genomic characterization uncovers novel biology.</title>
        <authorList>
            <person name="Wiegand S."/>
            <person name="Jogler M."/>
            <person name="Boedeker C."/>
            <person name="Pinto D."/>
            <person name="Vollmers J."/>
            <person name="Rivas-Marin E."/>
            <person name="Kohn T."/>
            <person name="Peeters S.H."/>
            <person name="Heuer A."/>
            <person name="Rast P."/>
            <person name="Oberbeckmann S."/>
            <person name="Bunk B."/>
            <person name="Jeske O."/>
            <person name="Meyerdierks A."/>
            <person name="Storesund J.E."/>
            <person name="Kallscheuer N."/>
            <person name="Luecker S."/>
            <person name="Lage O.M."/>
            <person name="Pohl T."/>
            <person name="Merkel B.J."/>
            <person name="Hornburger P."/>
            <person name="Mueller R.-W."/>
            <person name="Bruemmer F."/>
            <person name="Labrenz M."/>
            <person name="Spormann A.M."/>
            <person name="Op den Camp H."/>
            <person name="Overmann J."/>
            <person name="Amann R."/>
            <person name="Jetten M.S.M."/>
            <person name="Mascher T."/>
            <person name="Medema M.H."/>
            <person name="Devos D.P."/>
            <person name="Kaster A.-K."/>
            <person name="Ovreas L."/>
            <person name="Rohde M."/>
            <person name="Galperin M.Y."/>
            <person name="Jogler C."/>
        </authorList>
    </citation>
    <scope>NUCLEOTIDE SEQUENCE [LARGE SCALE GENOMIC DNA]</scope>
    <source>
        <strain evidence="2 3">Mal48</strain>
    </source>
</reference>
<evidence type="ECO:0000313" key="3">
    <source>
        <dbReference type="Proteomes" id="UP000315724"/>
    </source>
</evidence>
<gene>
    <name evidence="2" type="ORF">Mal48_38150</name>
</gene>
<feature type="region of interest" description="Disordered" evidence="1">
    <location>
        <begin position="54"/>
        <end position="134"/>
    </location>
</feature>
<dbReference type="AlphaFoldDB" id="A0A517QSG5"/>
<keyword evidence="3" id="KW-1185">Reference proteome</keyword>
<feature type="compositionally biased region" description="Polar residues" evidence="1">
    <location>
        <begin position="54"/>
        <end position="77"/>
    </location>
</feature>